<name>A0A383CMK1_9ZZZZ</name>
<proteinExistence type="predicted"/>
<accession>A0A383CMK1</accession>
<protein>
    <submittedName>
        <fullName evidence="1">Uncharacterized protein</fullName>
    </submittedName>
</protein>
<evidence type="ECO:0000313" key="1">
    <source>
        <dbReference type="EMBL" id="SVE33432.1"/>
    </source>
</evidence>
<sequence length="32" mass="3463">LACRTEGNWSYASGSRFSAAGENSIIESETMH</sequence>
<organism evidence="1">
    <name type="scientific">marine metagenome</name>
    <dbReference type="NCBI Taxonomy" id="408172"/>
    <lineage>
        <taxon>unclassified sequences</taxon>
        <taxon>metagenomes</taxon>
        <taxon>ecological metagenomes</taxon>
    </lineage>
</organism>
<reference evidence="1" key="1">
    <citation type="submission" date="2018-05" db="EMBL/GenBank/DDBJ databases">
        <authorList>
            <person name="Lanie J.A."/>
            <person name="Ng W.-L."/>
            <person name="Kazmierczak K.M."/>
            <person name="Andrzejewski T.M."/>
            <person name="Davidsen T.M."/>
            <person name="Wayne K.J."/>
            <person name="Tettelin H."/>
            <person name="Glass J.I."/>
            <person name="Rusch D."/>
            <person name="Podicherti R."/>
            <person name="Tsui H.-C.T."/>
            <person name="Winkler M.E."/>
        </authorList>
    </citation>
    <scope>NUCLEOTIDE SEQUENCE</scope>
</reference>
<gene>
    <name evidence="1" type="ORF">METZ01_LOCUS486286</name>
</gene>
<feature type="non-terminal residue" evidence="1">
    <location>
        <position position="1"/>
    </location>
</feature>
<dbReference type="EMBL" id="UINC01210113">
    <property type="protein sequence ID" value="SVE33432.1"/>
    <property type="molecule type" value="Genomic_DNA"/>
</dbReference>
<dbReference type="AlphaFoldDB" id="A0A383CMK1"/>